<dbReference type="Pfam" id="PF17892">
    <property type="entry name" value="Cadherin_5"/>
    <property type="match status" value="3"/>
</dbReference>
<comment type="caution">
    <text evidence="9">The sequence shown here is derived from an EMBL/GenBank/DDBJ whole genome shotgun (WGS) entry which is preliminary data.</text>
</comment>
<dbReference type="GO" id="GO:0007156">
    <property type="term" value="P:homophilic cell adhesion via plasma membrane adhesion molecules"/>
    <property type="evidence" value="ECO:0007669"/>
    <property type="project" value="InterPro"/>
</dbReference>
<evidence type="ECO:0000256" key="1">
    <source>
        <dbReference type="ARBA" id="ARBA00004370"/>
    </source>
</evidence>
<keyword evidence="4" id="KW-0106">Calcium</keyword>
<organism evidence="9 10">
    <name type="scientific">Xanthobacter tagetidis</name>
    <dbReference type="NCBI Taxonomy" id="60216"/>
    <lineage>
        <taxon>Bacteria</taxon>
        <taxon>Pseudomonadati</taxon>
        <taxon>Pseudomonadota</taxon>
        <taxon>Alphaproteobacteria</taxon>
        <taxon>Hyphomicrobiales</taxon>
        <taxon>Xanthobacteraceae</taxon>
        <taxon>Xanthobacter</taxon>
    </lineage>
</organism>
<keyword evidence="2" id="KW-0812">Transmembrane</keyword>
<evidence type="ECO:0000313" key="10">
    <source>
        <dbReference type="Proteomes" id="UP000269692"/>
    </source>
</evidence>
<dbReference type="Gene3D" id="2.60.40.60">
    <property type="entry name" value="Cadherins"/>
    <property type="match status" value="1"/>
</dbReference>
<dbReference type="Proteomes" id="UP000269692">
    <property type="component" value="Unassembled WGS sequence"/>
</dbReference>
<dbReference type="InterPro" id="IPR011049">
    <property type="entry name" value="Serralysin-like_metalloprot_C"/>
</dbReference>
<dbReference type="AlphaFoldDB" id="A0A3L7AMB0"/>
<gene>
    <name evidence="9" type="ORF">D9R14_00005</name>
</gene>
<reference evidence="9 10" key="1">
    <citation type="submission" date="2018-10" db="EMBL/GenBank/DDBJ databases">
        <title>Xanthobacter tagetidis genome sequencing and assembly.</title>
        <authorList>
            <person name="Maclea K.S."/>
            <person name="Goen A.E."/>
            <person name="Fatima S.A."/>
        </authorList>
    </citation>
    <scope>NUCLEOTIDE SEQUENCE [LARGE SCALE GENOMIC DNA]</scope>
    <source>
        <strain evidence="9 10">ATCC 700314</strain>
    </source>
</reference>
<dbReference type="SUPFAM" id="SSF51120">
    <property type="entry name" value="beta-Roll"/>
    <property type="match status" value="2"/>
</dbReference>
<dbReference type="CDD" id="cd11304">
    <property type="entry name" value="Cadherin_repeat"/>
    <property type="match status" value="1"/>
</dbReference>
<evidence type="ECO:0000256" key="2">
    <source>
        <dbReference type="ARBA" id="ARBA00022692"/>
    </source>
</evidence>
<dbReference type="SMART" id="SM00112">
    <property type="entry name" value="CA"/>
    <property type="match status" value="2"/>
</dbReference>
<dbReference type="InterPro" id="IPR041690">
    <property type="entry name" value="Cadherin_5"/>
</dbReference>
<dbReference type="PANTHER" id="PTHR24025:SF31">
    <property type="entry name" value="NEURAL-CADHERIN"/>
    <property type="match status" value="1"/>
</dbReference>
<dbReference type="PANTHER" id="PTHR24025">
    <property type="entry name" value="DESMOGLEIN FAMILY MEMBER"/>
    <property type="match status" value="1"/>
</dbReference>
<keyword evidence="7" id="KW-0472">Membrane</keyword>
<keyword evidence="5" id="KW-0130">Cell adhesion</keyword>
<dbReference type="GO" id="GO:0005509">
    <property type="term" value="F:calcium ion binding"/>
    <property type="evidence" value="ECO:0007669"/>
    <property type="project" value="InterPro"/>
</dbReference>
<dbReference type="EMBL" id="RCTF01000001">
    <property type="protein sequence ID" value="RLP81437.1"/>
    <property type="molecule type" value="Genomic_DNA"/>
</dbReference>
<dbReference type="GO" id="GO:0005911">
    <property type="term" value="C:cell-cell junction"/>
    <property type="evidence" value="ECO:0007669"/>
    <property type="project" value="TreeGrafter"/>
</dbReference>
<dbReference type="SUPFAM" id="SSF49313">
    <property type="entry name" value="Cadherin-like"/>
    <property type="match status" value="1"/>
</dbReference>
<dbReference type="InterPro" id="IPR002126">
    <property type="entry name" value="Cadherin-like_dom"/>
</dbReference>
<dbReference type="InterPro" id="IPR050971">
    <property type="entry name" value="Cadherin-domain_protein"/>
</dbReference>
<comment type="subcellular location">
    <subcellularLocation>
        <location evidence="1">Membrane</location>
    </subcellularLocation>
</comment>
<evidence type="ECO:0000256" key="7">
    <source>
        <dbReference type="ARBA" id="ARBA00023136"/>
    </source>
</evidence>
<dbReference type="NCBIfam" id="NF012211">
    <property type="entry name" value="tand_rpt_95"/>
    <property type="match status" value="3"/>
</dbReference>
<keyword evidence="3" id="KW-0677">Repeat</keyword>
<dbReference type="Gene3D" id="2.150.10.10">
    <property type="entry name" value="Serralysin-like metalloprotease, C-terminal"/>
    <property type="match status" value="1"/>
</dbReference>
<accession>A0A3L7AMB0</accession>
<evidence type="ECO:0000259" key="8">
    <source>
        <dbReference type="PROSITE" id="PS50268"/>
    </source>
</evidence>
<dbReference type="InterPro" id="IPR015919">
    <property type="entry name" value="Cadherin-like_sf"/>
</dbReference>
<dbReference type="InterPro" id="IPR001343">
    <property type="entry name" value="Hemolysn_Ca-bd"/>
</dbReference>
<dbReference type="OrthoDB" id="5593939at2"/>
<dbReference type="Gene3D" id="2.60.40.3440">
    <property type="match status" value="1"/>
</dbReference>
<feature type="non-terminal residue" evidence="9">
    <location>
        <position position="1"/>
    </location>
</feature>
<dbReference type="Pfam" id="PF00353">
    <property type="entry name" value="HemolysinCabind"/>
    <property type="match status" value="3"/>
</dbReference>
<keyword evidence="10" id="KW-1185">Reference proteome</keyword>
<evidence type="ECO:0000256" key="4">
    <source>
        <dbReference type="ARBA" id="ARBA00022837"/>
    </source>
</evidence>
<dbReference type="GO" id="GO:0016020">
    <property type="term" value="C:membrane"/>
    <property type="evidence" value="ECO:0007669"/>
    <property type="project" value="UniProtKB-SubCell"/>
</dbReference>
<dbReference type="PRINTS" id="PR00313">
    <property type="entry name" value="CABNDNGRPT"/>
</dbReference>
<proteinExistence type="predicted"/>
<evidence type="ECO:0000256" key="5">
    <source>
        <dbReference type="ARBA" id="ARBA00022889"/>
    </source>
</evidence>
<keyword evidence="6" id="KW-1133">Transmembrane helix</keyword>
<protein>
    <submittedName>
        <fullName evidence="9">Tandem-95 repeat protein</fullName>
    </submittedName>
</protein>
<dbReference type="PROSITE" id="PS50268">
    <property type="entry name" value="CADHERIN_2"/>
    <property type="match status" value="1"/>
</dbReference>
<evidence type="ECO:0000313" key="9">
    <source>
        <dbReference type="EMBL" id="RLP81437.1"/>
    </source>
</evidence>
<dbReference type="Gene3D" id="2.60.40.2810">
    <property type="match status" value="2"/>
</dbReference>
<dbReference type="Pfam" id="PF00028">
    <property type="entry name" value="Cadherin"/>
    <property type="match status" value="1"/>
</dbReference>
<evidence type="ECO:0000256" key="6">
    <source>
        <dbReference type="ARBA" id="ARBA00022989"/>
    </source>
</evidence>
<name>A0A3L7AMB0_9HYPH</name>
<evidence type="ECO:0000256" key="3">
    <source>
        <dbReference type="ARBA" id="ARBA00022737"/>
    </source>
</evidence>
<feature type="domain" description="Cadherin" evidence="8">
    <location>
        <begin position="316"/>
        <end position="419"/>
    </location>
</feature>
<sequence>TLTFTLTDKEGDVTRASVGLTVAQPNRAPVATDDARTTAEDTPLVVSAADLLANDGDLDGDTLSIIGFGGASGGTLVYSGGTFTFTPDADYSGPASFTYTVSDGKGGTDTATVNVTVTPVNDAPVAADDERITLEDRPLVIPVSDLLANDGDVDGDTLSVTGVGGAVGGTVSLDNGAITFTPDADFNGDASFTYTVSDGKGGTDTATVAVTVTPVNDAPVAVGDTATTAEDTPLVIAAADLLANDADTDGDMLSVTGVSGAVGGTVALDDGEITFTPDADFNGPASFTYNVSDGNGRTDTATVNITVTPVNDTPSDLALSSSQIAENLAGATIGTLSASDPDSGDTLTYSIQPGGDGALFTISGNELRVGEAGLDYEVSATRSVTVRATDSKGAYTEETFTIDVLDRPETVLTTGADVFEGTAADEQVFVPYFFANYTLNPQDRLSGGDGYDVLILDGSGQFNLSTLAEFTGFEEVRLVNNPFGTPASVFLRDGVDIKVNAIDRTNFYLSTGLETITAGSMGGYFYVDRPVELSAGDVLHGGGGQDFLYLSGGDTIDLSASEIRWIETLSIQGPTTAIVDDAVLVDFTAVEGSGNGAKVVTGASSLDLSGKALAAVSVLSTNASGTTFTITSPAAGYSILGGPGNDTLVANGFAYTAEQRAVILAATGIDNIQDSSGTYMQPARPVGSSSLTTASDVVTASADDQTVYGTSGTLNPGDSLAGGGGTDALVLLGDGVFDLASLAAFSGFEEVRLVNDFNTAGASLKLRDGVDLSVTGSASDDVFILSTGADKIDGGTGFDTFRIESTADLTTADQLRGGDDLDYLLLSSDETYDLTDIDFEGIEILSLRNYATAVVNNDVLAKLSLVTVDYSGIFGGTLSTADSTLDLSGKVGNVPYIVSTNATGTTFTVDTAETARFVKGGAGIDTLVVSGLSLTNSQRQSVFDNGSVEIIRDATGIYGDETANTLVGTTASEIISGGGGADVLTGGAGGDTFVLSTEAGARISDFNAVGGLVADDDSLDIGALISASSFVAGDDLADFVWVEDADGDAGTSSAYVMYDADGAGAGAAVQHTQLDGLNAGDTLHLAYNGTTTDLMVIL</sequence>